<evidence type="ECO:0000259" key="3">
    <source>
        <dbReference type="PROSITE" id="PS50977"/>
    </source>
</evidence>
<accession>A0A2T5FZT2</accession>
<evidence type="ECO:0000256" key="1">
    <source>
        <dbReference type="ARBA" id="ARBA00023125"/>
    </source>
</evidence>
<protein>
    <recommendedName>
        <fullName evidence="3">HTH tetR-type domain-containing protein</fullName>
    </recommendedName>
</protein>
<organism evidence="4 5">
    <name type="scientific">Sphingomonas oleivorans</name>
    <dbReference type="NCBI Taxonomy" id="1735121"/>
    <lineage>
        <taxon>Bacteria</taxon>
        <taxon>Pseudomonadati</taxon>
        <taxon>Pseudomonadota</taxon>
        <taxon>Alphaproteobacteria</taxon>
        <taxon>Sphingomonadales</taxon>
        <taxon>Sphingomonadaceae</taxon>
        <taxon>Sphingomonas</taxon>
    </lineage>
</organism>
<sequence>MTSLRFSFSTTALNFTCCKVAIRWPGVYTVSSEEVTTRSRILQATLSLIERGNVAISMSTIAKEAGLSRQALYLTFADKADLFIAALRFADGRRGIVQEQACIRAAKTGTDALVAIVDLQARLSPAYKRLADAFELLRRQDAAAEKAWQDRQQDRLEGCRIVAARISAEGDLRADLTVEAAADLIWSTTSSTVWDDLVVKRGWNEMNYRTHLVELLLSWLKGSS</sequence>
<evidence type="ECO:0000313" key="4">
    <source>
        <dbReference type="EMBL" id="PTQ12212.1"/>
    </source>
</evidence>
<proteinExistence type="predicted"/>
<dbReference type="PANTHER" id="PTHR30055:SF226">
    <property type="entry name" value="HTH-TYPE TRANSCRIPTIONAL REGULATOR PKSA"/>
    <property type="match status" value="1"/>
</dbReference>
<dbReference type="PANTHER" id="PTHR30055">
    <property type="entry name" value="HTH-TYPE TRANSCRIPTIONAL REGULATOR RUTR"/>
    <property type="match status" value="1"/>
</dbReference>
<feature type="domain" description="HTH tetR-type" evidence="3">
    <location>
        <begin position="35"/>
        <end position="94"/>
    </location>
</feature>
<dbReference type="SUPFAM" id="SSF48498">
    <property type="entry name" value="Tetracyclin repressor-like, C-terminal domain"/>
    <property type="match status" value="1"/>
</dbReference>
<dbReference type="GO" id="GO:0000976">
    <property type="term" value="F:transcription cis-regulatory region binding"/>
    <property type="evidence" value="ECO:0007669"/>
    <property type="project" value="TreeGrafter"/>
</dbReference>
<dbReference type="InterPro" id="IPR036271">
    <property type="entry name" value="Tet_transcr_reg_TetR-rel_C_sf"/>
</dbReference>
<dbReference type="GO" id="GO:0003700">
    <property type="term" value="F:DNA-binding transcription factor activity"/>
    <property type="evidence" value="ECO:0007669"/>
    <property type="project" value="TreeGrafter"/>
</dbReference>
<keyword evidence="5" id="KW-1185">Reference proteome</keyword>
<dbReference type="OrthoDB" id="9795242at2"/>
<gene>
    <name evidence="4" type="ORF">CLG96_06590</name>
</gene>
<dbReference type="InterPro" id="IPR050109">
    <property type="entry name" value="HTH-type_TetR-like_transc_reg"/>
</dbReference>
<evidence type="ECO:0000313" key="5">
    <source>
        <dbReference type="Proteomes" id="UP000244162"/>
    </source>
</evidence>
<dbReference type="Proteomes" id="UP000244162">
    <property type="component" value="Unassembled WGS sequence"/>
</dbReference>
<dbReference type="SUPFAM" id="SSF46689">
    <property type="entry name" value="Homeodomain-like"/>
    <property type="match status" value="1"/>
</dbReference>
<dbReference type="AlphaFoldDB" id="A0A2T5FZT2"/>
<keyword evidence="1 2" id="KW-0238">DNA-binding</keyword>
<dbReference type="InterPro" id="IPR001647">
    <property type="entry name" value="HTH_TetR"/>
</dbReference>
<dbReference type="Gene3D" id="1.10.357.10">
    <property type="entry name" value="Tetracycline Repressor, domain 2"/>
    <property type="match status" value="1"/>
</dbReference>
<dbReference type="EMBL" id="NWBU01000005">
    <property type="protein sequence ID" value="PTQ12212.1"/>
    <property type="molecule type" value="Genomic_DNA"/>
</dbReference>
<comment type="caution">
    <text evidence="4">The sequence shown here is derived from an EMBL/GenBank/DDBJ whole genome shotgun (WGS) entry which is preliminary data.</text>
</comment>
<evidence type="ECO:0000256" key="2">
    <source>
        <dbReference type="PROSITE-ProRule" id="PRU00335"/>
    </source>
</evidence>
<dbReference type="InterPro" id="IPR009057">
    <property type="entry name" value="Homeodomain-like_sf"/>
</dbReference>
<name>A0A2T5FZT2_9SPHN</name>
<reference evidence="4 5" key="1">
    <citation type="submission" date="2017-09" db="EMBL/GenBank/DDBJ databases">
        <title>Sphingomonas panjinensis sp.nov., isolated from oil-contaminated soil.</title>
        <authorList>
            <person name="Wang L."/>
            <person name="Chen L."/>
        </authorList>
    </citation>
    <scope>NUCLEOTIDE SEQUENCE [LARGE SCALE GENOMIC DNA]</scope>
    <source>
        <strain evidence="4 5">FW-11</strain>
    </source>
</reference>
<dbReference type="PROSITE" id="PS50977">
    <property type="entry name" value="HTH_TETR_2"/>
    <property type="match status" value="1"/>
</dbReference>
<feature type="DNA-binding region" description="H-T-H motif" evidence="2">
    <location>
        <begin position="57"/>
        <end position="76"/>
    </location>
</feature>
<dbReference type="Pfam" id="PF00440">
    <property type="entry name" value="TetR_N"/>
    <property type="match status" value="1"/>
</dbReference>